<dbReference type="Gene3D" id="3.90.1590.10">
    <property type="entry name" value="glutathione-dependent formaldehyde- activating enzyme (gfa)"/>
    <property type="match status" value="1"/>
</dbReference>
<dbReference type="PANTHER" id="PTHR33337">
    <property type="entry name" value="GFA DOMAIN-CONTAINING PROTEIN"/>
    <property type="match status" value="1"/>
</dbReference>
<keyword evidence="7" id="KW-1185">Reference proteome</keyword>
<evidence type="ECO:0000256" key="2">
    <source>
        <dbReference type="ARBA" id="ARBA00022723"/>
    </source>
</evidence>
<feature type="domain" description="CENP-V/GFA" evidence="5">
    <location>
        <begin position="4"/>
        <end position="109"/>
    </location>
</feature>
<dbReference type="PANTHER" id="PTHR33337:SF40">
    <property type="entry name" value="CENP-V_GFA DOMAIN-CONTAINING PROTEIN-RELATED"/>
    <property type="match status" value="1"/>
</dbReference>
<proteinExistence type="inferred from homology"/>
<dbReference type="EMBL" id="CP063362">
    <property type="protein sequence ID" value="QRG05294.1"/>
    <property type="molecule type" value="Genomic_DNA"/>
</dbReference>
<evidence type="ECO:0000313" key="6">
    <source>
        <dbReference type="EMBL" id="QRG05294.1"/>
    </source>
</evidence>
<protein>
    <submittedName>
        <fullName evidence="6">GFA family protein</fullName>
    </submittedName>
</protein>
<evidence type="ECO:0000256" key="3">
    <source>
        <dbReference type="ARBA" id="ARBA00022833"/>
    </source>
</evidence>
<evidence type="ECO:0000313" key="7">
    <source>
        <dbReference type="Proteomes" id="UP000596427"/>
    </source>
</evidence>
<name>A0A974PKQ4_9HYPH</name>
<dbReference type="Pfam" id="PF04828">
    <property type="entry name" value="GFA"/>
    <property type="match status" value="1"/>
</dbReference>
<evidence type="ECO:0000256" key="4">
    <source>
        <dbReference type="ARBA" id="ARBA00023239"/>
    </source>
</evidence>
<evidence type="ECO:0000259" key="5">
    <source>
        <dbReference type="PROSITE" id="PS51891"/>
    </source>
</evidence>
<dbReference type="RefSeq" id="WP_203192162.1">
    <property type="nucleotide sequence ID" value="NZ_CP063362.1"/>
</dbReference>
<dbReference type="AlphaFoldDB" id="A0A974PKQ4"/>
<dbReference type="KEGG" id="xdi:EZH22_19640"/>
<keyword evidence="2" id="KW-0479">Metal-binding</keyword>
<dbReference type="SUPFAM" id="SSF51316">
    <property type="entry name" value="Mss4-like"/>
    <property type="match status" value="1"/>
</dbReference>
<dbReference type="Proteomes" id="UP000596427">
    <property type="component" value="Chromosome"/>
</dbReference>
<gene>
    <name evidence="6" type="ORF">EZH22_19640</name>
</gene>
<keyword evidence="4" id="KW-0456">Lyase</keyword>
<comment type="similarity">
    <text evidence="1">Belongs to the Gfa family.</text>
</comment>
<reference evidence="6 7" key="1">
    <citation type="submission" date="2020-10" db="EMBL/GenBank/DDBJ databases">
        <title>Degradation of 1,4-Dioxane by Xanthobacter sp. YN2, via a Novel Group-2 Soluble Di-Iron Monooxygenase.</title>
        <authorList>
            <person name="Ma F."/>
            <person name="Wang Y."/>
            <person name="Yang J."/>
            <person name="Guo H."/>
            <person name="Su D."/>
            <person name="Yu L."/>
        </authorList>
    </citation>
    <scope>NUCLEOTIDE SEQUENCE [LARGE SCALE GENOMIC DNA]</scope>
    <source>
        <strain evidence="6 7">YN2</strain>
    </source>
</reference>
<evidence type="ECO:0000256" key="1">
    <source>
        <dbReference type="ARBA" id="ARBA00005495"/>
    </source>
</evidence>
<sequence>MAPLTGGCLCGRLRYGVRRVQSAYWCHCTMCRRVSGAGALPWATVMRQDFAFTQGTPATYASSPGVVRAFCGTCGSPILFDMAAEAAVDVTLGTLDDPDAVRPDHHIWAETALQMSAGLGAGLPRHAAERPAEPE</sequence>
<dbReference type="GO" id="GO:0016846">
    <property type="term" value="F:carbon-sulfur lyase activity"/>
    <property type="evidence" value="ECO:0007669"/>
    <property type="project" value="InterPro"/>
</dbReference>
<dbReference type="GO" id="GO:0046872">
    <property type="term" value="F:metal ion binding"/>
    <property type="evidence" value="ECO:0007669"/>
    <property type="project" value="UniProtKB-KW"/>
</dbReference>
<accession>A0A974PKQ4</accession>
<keyword evidence="3" id="KW-0862">Zinc</keyword>
<dbReference type="InterPro" id="IPR011057">
    <property type="entry name" value="Mss4-like_sf"/>
</dbReference>
<dbReference type="InterPro" id="IPR006913">
    <property type="entry name" value="CENP-V/GFA"/>
</dbReference>
<organism evidence="6 7">
    <name type="scientific">Xanthobacter dioxanivorans</name>
    <dbReference type="NCBI Taxonomy" id="2528964"/>
    <lineage>
        <taxon>Bacteria</taxon>
        <taxon>Pseudomonadati</taxon>
        <taxon>Pseudomonadota</taxon>
        <taxon>Alphaproteobacteria</taxon>
        <taxon>Hyphomicrobiales</taxon>
        <taxon>Xanthobacteraceae</taxon>
        <taxon>Xanthobacter</taxon>
    </lineage>
</organism>
<dbReference type="PROSITE" id="PS51891">
    <property type="entry name" value="CENP_V_GFA"/>
    <property type="match status" value="1"/>
</dbReference>